<protein>
    <submittedName>
        <fullName evidence="5">Electron transfer flavoprotein alpha subunit apoprotein</fullName>
    </submittedName>
</protein>
<dbReference type="STRING" id="563176.SAMN04488090_0891"/>
<dbReference type="Pfam" id="PF01012">
    <property type="entry name" value="ETF"/>
    <property type="match status" value="1"/>
</dbReference>
<proteinExistence type="inferred from homology"/>
<dbReference type="GO" id="GO:0050660">
    <property type="term" value="F:flavin adenine dinucleotide binding"/>
    <property type="evidence" value="ECO:0007669"/>
    <property type="project" value="InterPro"/>
</dbReference>
<dbReference type="InterPro" id="IPR014730">
    <property type="entry name" value="ETF_a/b_N"/>
</dbReference>
<evidence type="ECO:0000313" key="6">
    <source>
        <dbReference type="Proteomes" id="UP000198901"/>
    </source>
</evidence>
<keyword evidence="2" id="KW-0249">Electron transport</keyword>
<dbReference type="PANTHER" id="PTHR43153">
    <property type="entry name" value="ELECTRON TRANSFER FLAVOPROTEIN ALPHA"/>
    <property type="match status" value="1"/>
</dbReference>
<dbReference type="SUPFAM" id="SSF52402">
    <property type="entry name" value="Adenine nucleotide alpha hydrolases-like"/>
    <property type="match status" value="1"/>
</dbReference>
<dbReference type="EMBL" id="FNGS01000002">
    <property type="protein sequence ID" value="SDL45112.1"/>
    <property type="molecule type" value="Genomic_DNA"/>
</dbReference>
<dbReference type="SUPFAM" id="SSF52467">
    <property type="entry name" value="DHS-like NAD/FAD-binding domain"/>
    <property type="match status" value="1"/>
</dbReference>
<comment type="cofactor">
    <cofactor evidence="3">
        <name>FAD</name>
        <dbReference type="ChEBI" id="CHEBI:57692"/>
    </cofactor>
    <text evidence="3">Binds 1 FAD per dimer.</text>
</comment>
<organism evidence="5 6">
    <name type="scientific">Siphonobacter aquaeclarae</name>
    <dbReference type="NCBI Taxonomy" id="563176"/>
    <lineage>
        <taxon>Bacteria</taxon>
        <taxon>Pseudomonadati</taxon>
        <taxon>Bacteroidota</taxon>
        <taxon>Cytophagia</taxon>
        <taxon>Cytophagales</taxon>
        <taxon>Cytophagaceae</taxon>
        <taxon>Siphonobacter</taxon>
    </lineage>
</organism>
<dbReference type="GO" id="GO:0033539">
    <property type="term" value="P:fatty acid beta-oxidation using acyl-CoA dehydrogenase"/>
    <property type="evidence" value="ECO:0007669"/>
    <property type="project" value="TreeGrafter"/>
</dbReference>
<evidence type="ECO:0000256" key="2">
    <source>
        <dbReference type="ARBA" id="ARBA00022982"/>
    </source>
</evidence>
<evidence type="ECO:0000256" key="1">
    <source>
        <dbReference type="ARBA" id="ARBA00005817"/>
    </source>
</evidence>
<keyword evidence="3" id="KW-0274">FAD</keyword>
<keyword evidence="3" id="KW-0285">Flavoprotein</keyword>
<evidence type="ECO:0000256" key="3">
    <source>
        <dbReference type="PIRSR" id="PIRSR000089-1"/>
    </source>
</evidence>
<comment type="similarity">
    <text evidence="1">Belongs to the ETF alpha-subunit/FixB family.</text>
</comment>
<dbReference type="AlphaFoldDB" id="A0A1G9K643"/>
<dbReference type="RefSeq" id="WP_093198334.1">
    <property type="nucleotide sequence ID" value="NZ_FNGS01000002.1"/>
</dbReference>
<reference evidence="5 6" key="1">
    <citation type="submission" date="2016-10" db="EMBL/GenBank/DDBJ databases">
        <authorList>
            <person name="de Groot N.N."/>
        </authorList>
    </citation>
    <scope>NUCLEOTIDE SEQUENCE [LARGE SCALE GENOMIC DNA]</scope>
    <source>
        <strain evidence="5 6">DSM 21668</strain>
    </source>
</reference>
<dbReference type="InterPro" id="IPR001308">
    <property type="entry name" value="ETF_a/FixB"/>
</dbReference>
<dbReference type="InterPro" id="IPR014729">
    <property type="entry name" value="Rossmann-like_a/b/a_fold"/>
</dbReference>
<keyword evidence="2" id="KW-0813">Transport</keyword>
<feature type="domain" description="Electron transfer flavoprotein alpha/beta-subunit N-terminal" evidence="4">
    <location>
        <begin position="3"/>
        <end position="184"/>
    </location>
</feature>
<keyword evidence="6" id="KW-1185">Reference proteome</keyword>
<name>A0A1G9K643_9BACT</name>
<dbReference type="Pfam" id="PF00766">
    <property type="entry name" value="ETF_alpha"/>
    <property type="match status" value="1"/>
</dbReference>
<dbReference type="SMART" id="SM00893">
    <property type="entry name" value="ETF"/>
    <property type="match status" value="1"/>
</dbReference>
<feature type="binding site" evidence="3">
    <location>
        <position position="207"/>
    </location>
    <ligand>
        <name>FAD</name>
        <dbReference type="ChEBI" id="CHEBI:57692"/>
    </ligand>
</feature>
<feature type="binding site" evidence="3">
    <location>
        <position position="284"/>
    </location>
    <ligand>
        <name>FAD</name>
        <dbReference type="ChEBI" id="CHEBI:57692"/>
    </ligand>
</feature>
<evidence type="ECO:0000313" key="5">
    <source>
        <dbReference type="EMBL" id="SDL45112.1"/>
    </source>
</evidence>
<evidence type="ECO:0000259" key="4">
    <source>
        <dbReference type="SMART" id="SM00893"/>
    </source>
</evidence>
<dbReference type="Gene3D" id="3.40.50.620">
    <property type="entry name" value="HUPs"/>
    <property type="match status" value="1"/>
</dbReference>
<dbReference type="PANTHER" id="PTHR43153:SF1">
    <property type="entry name" value="ELECTRON TRANSFER FLAVOPROTEIN SUBUNIT ALPHA, MITOCHONDRIAL"/>
    <property type="match status" value="1"/>
</dbReference>
<sequence>MSVLVFVETDGGEVKKSSLEALYYGAKVAAQLHTTATALVIGPAATDLTTLGQYGTAEVLHASDARLAQANPMAYAGVVAAAAENAEVVVIAKSSLGDALAARAAGKLKAGLVSNVTELPDTSAGFRVKSSIYTGKAFAVTEMKAGKKILTVKKNAVSPELTDASASVKPFAPALPDADFAAKVLSTEKASGELSLSDADIIVSGGRGMKGPDHWQPLLDLAQALHAATGCSKPVSDLDWRPHHEHIGQTGIKVSPNLYIACGISGAIQHLAGVNGSKVIVVINKDPEAPFFKAADYGIVGDVFEILPRLTQAAKEQLGS</sequence>
<accession>A0A1G9K643</accession>
<gene>
    <name evidence="5" type="ORF">SAMN04488090_0891</name>
</gene>
<dbReference type="OrthoDB" id="9770286at2"/>
<dbReference type="InterPro" id="IPR029035">
    <property type="entry name" value="DHS-like_NAD/FAD-binding_dom"/>
</dbReference>
<dbReference type="PIRSF" id="PIRSF000089">
    <property type="entry name" value="Electra_flavoP_a"/>
    <property type="match status" value="1"/>
</dbReference>
<dbReference type="InterPro" id="IPR014731">
    <property type="entry name" value="ETF_asu_C"/>
</dbReference>
<dbReference type="Gene3D" id="3.40.50.1220">
    <property type="entry name" value="TPP-binding domain"/>
    <property type="match status" value="1"/>
</dbReference>
<dbReference type="GO" id="GO:0009055">
    <property type="term" value="F:electron transfer activity"/>
    <property type="evidence" value="ECO:0007669"/>
    <property type="project" value="InterPro"/>
</dbReference>
<feature type="binding site" evidence="3">
    <location>
        <begin position="263"/>
        <end position="270"/>
    </location>
    <ligand>
        <name>FAD</name>
        <dbReference type="ChEBI" id="CHEBI:57692"/>
    </ligand>
</feature>
<dbReference type="Proteomes" id="UP000198901">
    <property type="component" value="Unassembled WGS sequence"/>
</dbReference>